<dbReference type="InterPro" id="IPR007221">
    <property type="entry name" value="MreC"/>
</dbReference>
<accession>A0ABY1WNR1</accession>
<dbReference type="RefSeq" id="WP_130567139.1">
    <property type="nucleotide sequence ID" value="NZ_SHLY01000004.1"/>
</dbReference>
<evidence type="ECO:0000256" key="5">
    <source>
        <dbReference type="PIRNR" id="PIRNR038471"/>
    </source>
</evidence>
<evidence type="ECO:0000256" key="3">
    <source>
        <dbReference type="ARBA" id="ARBA00022960"/>
    </source>
</evidence>
<dbReference type="InterPro" id="IPR042177">
    <property type="entry name" value="Cell/Rod_1"/>
</dbReference>
<dbReference type="PANTHER" id="PTHR34138:SF1">
    <property type="entry name" value="CELL SHAPE-DETERMINING PROTEIN MREC"/>
    <property type="match status" value="1"/>
</dbReference>
<dbReference type="EMBL" id="SHLY01000004">
    <property type="protein sequence ID" value="TAA45185.1"/>
    <property type="molecule type" value="Genomic_DNA"/>
</dbReference>
<sequence>MKPIFGSGPSLQLRLVIAVCLSLALMIADRSLPQVGQFKFYLSTLVSPLQYLANAPQGALDWAIDHVKSRRQLIAENQALREQALLDSGQLQQFAQLKQENERLRALLGSSKRSTVRKMVAEVFAVNSDRYSLQVVIDKGSFDGVYVGQPVLDHQGVVGQIEDVGSTTSRVILIGDSLHSIPVRVHRNDVRAVLNGTGEVDKLALQYVAHSTDVRIGDLLISSGLGGRFPEGYPVAKVTSVESDESFPFAQVTARPIAELDRLRYLLLLWPDADDQPWTQGAAE</sequence>
<comment type="caution">
    <text evidence="7">The sequence shown here is derived from an EMBL/GenBank/DDBJ whole genome shotgun (WGS) entry which is preliminary data.</text>
</comment>
<organism evidence="7 8">
    <name type="scientific">Corallincola spongiicola</name>
    <dbReference type="NCBI Taxonomy" id="2520508"/>
    <lineage>
        <taxon>Bacteria</taxon>
        <taxon>Pseudomonadati</taxon>
        <taxon>Pseudomonadota</taxon>
        <taxon>Gammaproteobacteria</taxon>
        <taxon>Alteromonadales</taxon>
        <taxon>Psychromonadaceae</taxon>
        <taxon>Corallincola</taxon>
    </lineage>
</organism>
<keyword evidence="8" id="KW-1185">Reference proteome</keyword>
<evidence type="ECO:0000256" key="2">
    <source>
        <dbReference type="ARBA" id="ARBA00013855"/>
    </source>
</evidence>
<evidence type="ECO:0000313" key="7">
    <source>
        <dbReference type="EMBL" id="TAA45185.1"/>
    </source>
</evidence>
<evidence type="ECO:0000256" key="1">
    <source>
        <dbReference type="ARBA" id="ARBA00009369"/>
    </source>
</evidence>
<dbReference type="Proteomes" id="UP000292544">
    <property type="component" value="Unassembled WGS sequence"/>
</dbReference>
<name>A0ABY1WNR1_9GAMM</name>
<dbReference type="Gene3D" id="2.40.10.340">
    <property type="entry name" value="Rod shape-determining protein MreC, domain 1"/>
    <property type="match status" value="1"/>
</dbReference>
<comment type="function">
    <text evidence="5">Involved in formation and maintenance of cell shape.</text>
</comment>
<dbReference type="NCBIfam" id="TIGR00219">
    <property type="entry name" value="mreC"/>
    <property type="match status" value="1"/>
</dbReference>
<dbReference type="Pfam" id="PF04085">
    <property type="entry name" value="MreC"/>
    <property type="match status" value="1"/>
</dbReference>
<evidence type="ECO:0000313" key="8">
    <source>
        <dbReference type="Proteomes" id="UP000292544"/>
    </source>
</evidence>
<protein>
    <recommendedName>
        <fullName evidence="2 5">Cell shape-determining protein MreC</fullName>
    </recommendedName>
    <alternativeName>
        <fullName evidence="4 5">Cell shape protein MreC</fullName>
    </alternativeName>
</protein>
<dbReference type="Gene3D" id="2.40.10.350">
    <property type="entry name" value="Rod shape-determining protein MreC, domain 2"/>
    <property type="match status" value="1"/>
</dbReference>
<feature type="domain" description="Rod shape-determining protein MreC beta-barrel core" evidence="6">
    <location>
        <begin position="123"/>
        <end position="270"/>
    </location>
</feature>
<comment type="similarity">
    <text evidence="1 5">Belongs to the MreC family.</text>
</comment>
<dbReference type="InterPro" id="IPR055342">
    <property type="entry name" value="MreC_beta-barrel_core"/>
</dbReference>
<dbReference type="PANTHER" id="PTHR34138">
    <property type="entry name" value="CELL SHAPE-DETERMINING PROTEIN MREC"/>
    <property type="match status" value="1"/>
</dbReference>
<gene>
    <name evidence="7" type="primary">mreC</name>
    <name evidence="7" type="ORF">EXY25_13355</name>
</gene>
<evidence type="ECO:0000259" key="6">
    <source>
        <dbReference type="Pfam" id="PF04085"/>
    </source>
</evidence>
<dbReference type="PIRSF" id="PIRSF038471">
    <property type="entry name" value="MreC"/>
    <property type="match status" value="1"/>
</dbReference>
<dbReference type="InterPro" id="IPR042175">
    <property type="entry name" value="Cell/Rod_MreC_2"/>
</dbReference>
<keyword evidence="3 5" id="KW-0133">Cell shape</keyword>
<proteinExistence type="inferred from homology"/>
<evidence type="ECO:0000256" key="4">
    <source>
        <dbReference type="ARBA" id="ARBA00032089"/>
    </source>
</evidence>
<reference evidence="8" key="1">
    <citation type="submission" date="2019-02" db="EMBL/GenBank/DDBJ databases">
        <title>Draft genome sequence of Muricauda sp. 176CP4-71.</title>
        <authorList>
            <person name="Park J.-S."/>
        </authorList>
    </citation>
    <scope>NUCLEOTIDE SEQUENCE [LARGE SCALE GENOMIC DNA]</scope>
    <source>
        <strain evidence="8">176GS2-150</strain>
    </source>
</reference>